<dbReference type="InterPro" id="IPR029046">
    <property type="entry name" value="LolA/LolB/LppX"/>
</dbReference>
<dbReference type="EMBL" id="BMZG01000008">
    <property type="protein sequence ID" value="GHA76364.1"/>
    <property type="molecule type" value="Genomic_DNA"/>
</dbReference>
<dbReference type="SUPFAM" id="SSF89392">
    <property type="entry name" value="Prokaryotic lipoproteins and lipoprotein localization factors"/>
    <property type="match status" value="1"/>
</dbReference>
<comment type="caution">
    <text evidence="11">The sequence shown here is derived from an EMBL/GenBank/DDBJ whole genome shotgun (WGS) entry which is preliminary data.</text>
</comment>
<dbReference type="Pfam" id="PF03548">
    <property type="entry name" value="LolA"/>
    <property type="match status" value="1"/>
</dbReference>
<dbReference type="Proteomes" id="UP000614287">
    <property type="component" value="Unassembled WGS sequence"/>
</dbReference>
<evidence type="ECO:0000256" key="5">
    <source>
        <dbReference type="ARBA" id="ARBA00022448"/>
    </source>
</evidence>
<dbReference type="InterPro" id="IPR018323">
    <property type="entry name" value="OM_lipoprot_carrier_LolA_Pbac"/>
</dbReference>
<dbReference type="NCBIfam" id="TIGR00547">
    <property type="entry name" value="lolA"/>
    <property type="match status" value="1"/>
</dbReference>
<proteinExistence type="inferred from homology"/>
<name>A0A8J3G087_9BURK</name>
<evidence type="ECO:0000256" key="8">
    <source>
        <dbReference type="ARBA" id="ARBA00022927"/>
    </source>
</evidence>
<evidence type="ECO:0000313" key="12">
    <source>
        <dbReference type="Proteomes" id="UP000614287"/>
    </source>
</evidence>
<dbReference type="HAMAP" id="MF_00240">
    <property type="entry name" value="LolA"/>
    <property type="match status" value="1"/>
</dbReference>
<organism evidence="11 12">
    <name type="scientific">Formosimonas limnophila</name>
    <dbReference type="NCBI Taxonomy" id="1384487"/>
    <lineage>
        <taxon>Bacteria</taxon>
        <taxon>Pseudomonadati</taxon>
        <taxon>Pseudomonadota</taxon>
        <taxon>Betaproteobacteria</taxon>
        <taxon>Burkholderiales</taxon>
        <taxon>Burkholderiaceae</taxon>
        <taxon>Formosimonas</taxon>
    </lineage>
</organism>
<keyword evidence="7 10" id="KW-0574">Periplasm</keyword>
<comment type="subunit">
    <text evidence="3 10">Monomer.</text>
</comment>
<sequence length="207" mass="21794" precursor="true">MSLTIRFKSVFGAAALAAGLSVMSAHATPIEELQQFNRDVKSASGSFTQQVLGGKGKTSSGTFVFARPGKFRWTYTKPYEQVLVSDGKTLAIYDKDLNQVTKKSLGSAIGSSPAAVLFGSADLSANFTLSDAGEKDGRSWVQATPKSKSSSFKKVNIGMSNGLPSAMELYDNLGKVTVLVFSGMQRNPSVSAGSFIFTPPADAATAK</sequence>
<accession>A0A8J3G087</accession>
<dbReference type="PANTHER" id="PTHR35869">
    <property type="entry name" value="OUTER-MEMBRANE LIPOPROTEIN CARRIER PROTEIN"/>
    <property type="match status" value="1"/>
</dbReference>
<keyword evidence="12" id="KW-1185">Reference proteome</keyword>
<evidence type="ECO:0000256" key="3">
    <source>
        <dbReference type="ARBA" id="ARBA00011245"/>
    </source>
</evidence>
<keyword evidence="6 10" id="KW-0732">Signal</keyword>
<dbReference type="GO" id="GO:0044874">
    <property type="term" value="P:lipoprotein localization to outer membrane"/>
    <property type="evidence" value="ECO:0007669"/>
    <property type="project" value="UniProtKB-UniRule"/>
</dbReference>
<dbReference type="PANTHER" id="PTHR35869:SF1">
    <property type="entry name" value="OUTER-MEMBRANE LIPOPROTEIN CARRIER PROTEIN"/>
    <property type="match status" value="1"/>
</dbReference>
<reference evidence="11" key="1">
    <citation type="journal article" date="2014" name="Int. J. Syst. Evol. Microbiol.">
        <title>Complete genome sequence of Corynebacterium casei LMG S-19264T (=DSM 44701T), isolated from a smear-ripened cheese.</title>
        <authorList>
            <consortium name="US DOE Joint Genome Institute (JGI-PGF)"/>
            <person name="Walter F."/>
            <person name="Albersmeier A."/>
            <person name="Kalinowski J."/>
            <person name="Ruckert C."/>
        </authorList>
    </citation>
    <scope>NUCLEOTIDE SEQUENCE</scope>
    <source>
        <strain evidence="11">KCTC 32501</strain>
    </source>
</reference>
<dbReference type="CDD" id="cd16325">
    <property type="entry name" value="LolA"/>
    <property type="match status" value="1"/>
</dbReference>
<evidence type="ECO:0000256" key="4">
    <source>
        <dbReference type="ARBA" id="ARBA00014035"/>
    </source>
</evidence>
<dbReference type="GO" id="GO:0042953">
    <property type="term" value="P:lipoprotein transport"/>
    <property type="evidence" value="ECO:0007669"/>
    <property type="project" value="InterPro"/>
</dbReference>
<evidence type="ECO:0000256" key="10">
    <source>
        <dbReference type="HAMAP-Rule" id="MF_00240"/>
    </source>
</evidence>
<dbReference type="Gene3D" id="2.50.20.10">
    <property type="entry name" value="Lipoprotein localisation LolA/LolB/LppX"/>
    <property type="match status" value="1"/>
</dbReference>
<comment type="subcellular location">
    <subcellularLocation>
        <location evidence="1 10">Periplasm</location>
    </subcellularLocation>
</comment>
<evidence type="ECO:0000256" key="1">
    <source>
        <dbReference type="ARBA" id="ARBA00004418"/>
    </source>
</evidence>
<comment type="similarity">
    <text evidence="2 10">Belongs to the LolA family.</text>
</comment>
<protein>
    <recommendedName>
        <fullName evidence="4 10">Outer-membrane lipoprotein carrier protein</fullName>
    </recommendedName>
</protein>
<gene>
    <name evidence="10 11" type="primary">lolA</name>
    <name evidence="11" type="ORF">GCM10009007_16780</name>
</gene>
<reference evidence="11" key="2">
    <citation type="submission" date="2020-09" db="EMBL/GenBank/DDBJ databases">
        <authorList>
            <person name="Sun Q."/>
            <person name="Kim S."/>
        </authorList>
    </citation>
    <scope>NUCLEOTIDE SEQUENCE</scope>
    <source>
        <strain evidence="11">KCTC 32501</strain>
    </source>
</reference>
<dbReference type="AlphaFoldDB" id="A0A8J3G087"/>
<comment type="function">
    <text evidence="10">Participates in the translocation of lipoproteins from the inner membrane to the outer membrane. Only forms a complex with a lipoprotein if the residue after the N-terminal Cys is not an aspartate (The Asp acts as a targeting signal to indicate that the lipoprotein should stay in the inner membrane).</text>
</comment>
<evidence type="ECO:0000313" key="11">
    <source>
        <dbReference type="EMBL" id="GHA76364.1"/>
    </source>
</evidence>
<keyword evidence="9 10" id="KW-0143">Chaperone</keyword>
<feature type="chain" id="PRO_5035348764" description="Outer-membrane lipoprotein carrier protein" evidence="10">
    <location>
        <begin position="28"/>
        <end position="207"/>
    </location>
</feature>
<evidence type="ECO:0000256" key="6">
    <source>
        <dbReference type="ARBA" id="ARBA00022729"/>
    </source>
</evidence>
<keyword evidence="5 10" id="KW-0813">Transport</keyword>
<feature type="signal peptide" evidence="10">
    <location>
        <begin position="1"/>
        <end position="27"/>
    </location>
</feature>
<keyword evidence="8 10" id="KW-0653">Protein transport</keyword>
<keyword evidence="11" id="KW-0449">Lipoprotein</keyword>
<dbReference type="RefSeq" id="WP_189493505.1">
    <property type="nucleotide sequence ID" value="NZ_BMZG01000008.1"/>
</dbReference>
<evidence type="ECO:0000256" key="2">
    <source>
        <dbReference type="ARBA" id="ARBA00007615"/>
    </source>
</evidence>
<evidence type="ECO:0000256" key="7">
    <source>
        <dbReference type="ARBA" id="ARBA00022764"/>
    </source>
</evidence>
<dbReference type="InterPro" id="IPR004564">
    <property type="entry name" value="OM_lipoprot_carrier_LolA-like"/>
</dbReference>
<evidence type="ECO:0000256" key="9">
    <source>
        <dbReference type="ARBA" id="ARBA00023186"/>
    </source>
</evidence>
<dbReference type="GO" id="GO:0042597">
    <property type="term" value="C:periplasmic space"/>
    <property type="evidence" value="ECO:0007669"/>
    <property type="project" value="UniProtKB-SubCell"/>
</dbReference>